<evidence type="ECO:0000313" key="2">
    <source>
        <dbReference type="Proteomes" id="UP000517187"/>
    </source>
</evidence>
<name>A0A7X0DVT3_RHILE</name>
<evidence type="ECO:0000313" key="1">
    <source>
        <dbReference type="EMBL" id="MBB6224921.1"/>
    </source>
</evidence>
<dbReference type="EMBL" id="JACIIJ010000018">
    <property type="protein sequence ID" value="MBB6224921.1"/>
    <property type="molecule type" value="Genomic_DNA"/>
</dbReference>
<reference evidence="1 2" key="1">
    <citation type="submission" date="2020-08" db="EMBL/GenBank/DDBJ databases">
        <title>Genomic Encyclopedia of Type Strains, Phase IV (KMG-V): Genome sequencing to study the core and pangenomes of soil and plant-associated prokaryotes.</title>
        <authorList>
            <person name="Whitman W."/>
        </authorList>
    </citation>
    <scope>NUCLEOTIDE SEQUENCE [LARGE SCALE GENOMIC DNA]</scope>
    <source>
        <strain evidence="1 2">SEMIA 4011</strain>
    </source>
</reference>
<dbReference type="AlphaFoldDB" id="A0A7X0DVT3"/>
<protein>
    <recommendedName>
        <fullName evidence="3">MFS transporter</fullName>
    </recommendedName>
</protein>
<accession>A0A7X0DVT3</accession>
<comment type="caution">
    <text evidence="1">The sequence shown here is derived from an EMBL/GenBank/DDBJ whole genome shotgun (WGS) entry which is preliminary data.</text>
</comment>
<sequence>MKIAPQQRIYVCFFLFAVSLGALLSRMPDLQVALGVNKSELGLTLMGLRSAP</sequence>
<evidence type="ECO:0008006" key="3">
    <source>
        <dbReference type="Google" id="ProtNLM"/>
    </source>
</evidence>
<proteinExistence type="predicted"/>
<organism evidence="1 2">
    <name type="scientific">Rhizobium leguminosarum</name>
    <dbReference type="NCBI Taxonomy" id="384"/>
    <lineage>
        <taxon>Bacteria</taxon>
        <taxon>Pseudomonadati</taxon>
        <taxon>Pseudomonadota</taxon>
        <taxon>Alphaproteobacteria</taxon>
        <taxon>Hyphomicrobiales</taxon>
        <taxon>Rhizobiaceae</taxon>
        <taxon>Rhizobium/Agrobacterium group</taxon>
        <taxon>Rhizobium</taxon>
    </lineage>
</organism>
<gene>
    <name evidence="1" type="ORF">GGE66_005942</name>
</gene>
<dbReference type="Proteomes" id="UP000517187">
    <property type="component" value="Unassembled WGS sequence"/>
</dbReference>